<dbReference type="AlphaFoldDB" id="A0A0C3ES83"/>
<gene>
    <name evidence="3" type="ORF">PILCRDRAFT_17538</name>
</gene>
<evidence type="ECO:0000313" key="4">
    <source>
        <dbReference type="Proteomes" id="UP000054166"/>
    </source>
</evidence>
<feature type="chain" id="PRO_5002174341" evidence="2">
    <location>
        <begin position="25"/>
        <end position="50"/>
    </location>
</feature>
<proteinExistence type="predicted"/>
<reference evidence="3 4" key="1">
    <citation type="submission" date="2014-04" db="EMBL/GenBank/DDBJ databases">
        <authorList>
            <consortium name="DOE Joint Genome Institute"/>
            <person name="Kuo A."/>
            <person name="Tarkka M."/>
            <person name="Buscot F."/>
            <person name="Kohler A."/>
            <person name="Nagy L.G."/>
            <person name="Floudas D."/>
            <person name="Copeland A."/>
            <person name="Barry K.W."/>
            <person name="Cichocki N."/>
            <person name="Veneault-Fourrey C."/>
            <person name="LaButti K."/>
            <person name="Lindquist E.A."/>
            <person name="Lipzen A."/>
            <person name="Lundell T."/>
            <person name="Morin E."/>
            <person name="Murat C."/>
            <person name="Sun H."/>
            <person name="Tunlid A."/>
            <person name="Henrissat B."/>
            <person name="Grigoriev I.V."/>
            <person name="Hibbett D.S."/>
            <person name="Martin F."/>
            <person name="Nordberg H.P."/>
            <person name="Cantor M.N."/>
            <person name="Hua S.X."/>
        </authorList>
    </citation>
    <scope>NUCLEOTIDE SEQUENCE [LARGE SCALE GENOMIC DNA]</scope>
    <source>
        <strain evidence="3 4">F 1598</strain>
    </source>
</reference>
<accession>A0A0C3ES83</accession>
<feature type="region of interest" description="Disordered" evidence="1">
    <location>
        <begin position="22"/>
        <end position="50"/>
    </location>
</feature>
<feature type="signal peptide" evidence="2">
    <location>
        <begin position="1"/>
        <end position="24"/>
    </location>
</feature>
<protein>
    <submittedName>
        <fullName evidence="3">Uncharacterized protein</fullName>
    </submittedName>
</protein>
<dbReference type="Proteomes" id="UP000054166">
    <property type="component" value="Unassembled WGS sequence"/>
</dbReference>
<evidence type="ECO:0000313" key="3">
    <source>
        <dbReference type="EMBL" id="KIM70979.1"/>
    </source>
</evidence>
<organism evidence="3 4">
    <name type="scientific">Piloderma croceum (strain F 1598)</name>
    <dbReference type="NCBI Taxonomy" id="765440"/>
    <lineage>
        <taxon>Eukaryota</taxon>
        <taxon>Fungi</taxon>
        <taxon>Dikarya</taxon>
        <taxon>Basidiomycota</taxon>
        <taxon>Agaricomycotina</taxon>
        <taxon>Agaricomycetes</taxon>
        <taxon>Agaricomycetidae</taxon>
        <taxon>Atheliales</taxon>
        <taxon>Atheliaceae</taxon>
        <taxon>Piloderma</taxon>
    </lineage>
</organism>
<name>A0A0C3ES83_PILCF</name>
<feature type="compositionally biased region" description="Polar residues" evidence="1">
    <location>
        <begin position="40"/>
        <end position="50"/>
    </location>
</feature>
<keyword evidence="2" id="KW-0732">Signal</keyword>
<feature type="compositionally biased region" description="Basic and acidic residues" evidence="1">
    <location>
        <begin position="25"/>
        <end position="39"/>
    </location>
</feature>
<dbReference type="HOGENOM" id="CLU_3125615_0_0_1"/>
<keyword evidence="4" id="KW-1185">Reference proteome</keyword>
<dbReference type="InParanoid" id="A0A0C3ES83"/>
<reference evidence="4" key="2">
    <citation type="submission" date="2015-01" db="EMBL/GenBank/DDBJ databases">
        <title>Evolutionary Origins and Diversification of the Mycorrhizal Mutualists.</title>
        <authorList>
            <consortium name="DOE Joint Genome Institute"/>
            <consortium name="Mycorrhizal Genomics Consortium"/>
            <person name="Kohler A."/>
            <person name="Kuo A."/>
            <person name="Nagy L.G."/>
            <person name="Floudas D."/>
            <person name="Copeland A."/>
            <person name="Barry K.W."/>
            <person name="Cichocki N."/>
            <person name="Veneault-Fourrey C."/>
            <person name="LaButti K."/>
            <person name="Lindquist E.A."/>
            <person name="Lipzen A."/>
            <person name="Lundell T."/>
            <person name="Morin E."/>
            <person name="Murat C."/>
            <person name="Riley R."/>
            <person name="Ohm R."/>
            <person name="Sun H."/>
            <person name="Tunlid A."/>
            <person name="Henrissat B."/>
            <person name="Grigoriev I.V."/>
            <person name="Hibbett D.S."/>
            <person name="Martin F."/>
        </authorList>
    </citation>
    <scope>NUCLEOTIDE SEQUENCE [LARGE SCALE GENOMIC DNA]</scope>
    <source>
        <strain evidence="4">F 1598</strain>
    </source>
</reference>
<sequence>MPALYWASLFMIISLFMLTPSSRPSKRDHSSLHHEDVRHQQNLSLHHSEL</sequence>
<evidence type="ECO:0000256" key="2">
    <source>
        <dbReference type="SAM" id="SignalP"/>
    </source>
</evidence>
<evidence type="ECO:0000256" key="1">
    <source>
        <dbReference type="SAM" id="MobiDB-lite"/>
    </source>
</evidence>
<dbReference type="EMBL" id="KN833635">
    <property type="protein sequence ID" value="KIM70979.1"/>
    <property type="molecule type" value="Genomic_DNA"/>
</dbReference>